<dbReference type="SUPFAM" id="SSF50475">
    <property type="entry name" value="FMN-binding split barrel"/>
    <property type="match status" value="1"/>
</dbReference>
<evidence type="ECO:0000313" key="1">
    <source>
        <dbReference type="EMBL" id="MER6163155.1"/>
    </source>
</evidence>
<dbReference type="Pfam" id="PF12900">
    <property type="entry name" value="Pyridox_ox_2"/>
    <property type="match status" value="1"/>
</dbReference>
<protein>
    <submittedName>
        <fullName evidence="1">Pyridoxamine 5'-phosphate oxidase family protein</fullName>
    </submittedName>
</protein>
<organism evidence="1 2">
    <name type="scientific">Streptomyces violaceorubidus</name>
    <dbReference type="NCBI Taxonomy" id="284042"/>
    <lineage>
        <taxon>Bacteria</taxon>
        <taxon>Bacillati</taxon>
        <taxon>Actinomycetota</taxon>
        <taxon>Actinomycetes</taxon>
        <taxon>Kitasatosporales</taxon>
        <taxon>Streptomycetaceae</taxon>
        <taxon>Streptomyces</taxon>
    </lineage>
</organism>
<gene>
    <name evidence="1" type="ORF">ABT188_00925</name>
</gene>
<name>A0ABV1SN50_9ACTN</name>
<keyword evidence="2" id="KW-1185">Reference proteome</keyword>
<dbReference type="InterPro" id="IPR012349">
    <property type="entry name" value="Split_barrel_FMN-bd"/>
</dbReference>
<evidence type="ECO:0000313" key="2">
    <source>
        <dbReference type="Proteomes" id="UP001496720"/>
    </source>
</evidence>
<reference evidence="1 2" key="1">
    <citation type="submission" date="2024-06" db="EMBL/GenBank/DDBJ databases">
        <title>The Natural Products Discovery Center: Release of the First 8490 Sequenced Strains for Exploring Actinobacteria Biosynthetic Diversity.</title>
        <authorList>
            <person name="Kalkreuter E."/>
            <person name="Kautsar S.A."/>
            <person name="Yang D."/>
            <person name="Bader C.D."/>
            <person name="Teijaro C.N."/>
            <person name="Fluegel L."/>
            <person name="Davis C.M."/>
            <person name="Simpson J.R."/>
            <person name="Lauterbach L."/>
            <person name="Steele A.D."/>
            <person name="Gui C."/>
            <person name="Meng S."/>
            <person name="Li G."/>
            <person name="Viehrig K."/>
            <person name="Ye F."/>
            <person name="Su P."/>
            <person name="Kiefer A.F."/>
            <person name="Nichols A."/>
            <person name="Cepeda A.J."/>
            <person name="Yan W."/>
            <person name="Fan B."/>
            <person name="Jiang Y."/>
            <person name="Adhikari A."/>
            <person name="Zheng C.-J."/>
            <person name="Schuster L."/>
            <person name="Cowan T.M."/>
            <person name="Smanski M.J."/>
            <person name="Chevrette M.G."/>
            <person name="De Carvalho L.P.S."/>
            <person name="Shen B."/>
        </authorList>
    </citation>
    <scope>NUCLEOTIDE SEQUENCE [LARGE SCALE GENOMIC DNA]</scope>
    <source>
        <strain evidence="1 2">NPDC001615</strain>
    </source>
</reference>
<dbReference type="EMBL" id="JBEOZY010000001">
    <property type="protein sequence ID" value="MER6163155.1"/>
    <property type="molecule type" value="Genomic_DNA"/>
</dbReference>
<dbReference type="InterPro" id="IPR024747">
    <property type="entry name" value="Pyridox_Oxase-rel"/>
</dbReference>
<comment type="caution">
    <text evidence="1">The sequence shown here is derived from an EMBL/GenBank/DDBJ whole genome shotgun (WGS) entry which is preliminary data.</text>
</comment>
<proteinExistence type="predicted"/>
<sequence length="163" mass="17848">MYNNDGFRELDRQECLERLSSADVGRVVFTRDALPAVLPVNFWLDQDGAVLLRTSAASEMVRAVDGAVVAFEADQVDAATRAGWSVVVTGVASVTADTDERDRLTAMGPRSWVPWPDEVFVRIVPEIVTGRELLAGRTVYGVRLSPDGPDRAVNRSCPVRSEE</sequence>
<dbReference type="Proteomes" id="UP001496720">
    <property type="component" value="Unassembled WGS sequence"/>
</dbReference>
<dbReference type="RefSeq" id="WP_352145357.1">
    <property type="nucleotide sequence ID" value="NZ_JBEOZY010000001.1"/>
</dbReference>
<dbReference type="Gene3D" id="2.30.110.10">
    <property type="entry name" value="Electron Transport, Fmn-binding Protein, Chain A"/>
    <property type="match status" value="1"/>
</dbReference>
<accession>A0ABV1SN50</accession>